<evidence type="ECO:0000313" key="2">
    <source>
        <dbReference type="Proteomes" id="UP001345963"/>
    </source>
</evidence>
<comment type="caution">
    <text evidence="1">The sequence shown here is derived from an EMBL/GenBank/DDBJ whole genome shotgun (WGS) entry which is preliminary data.</text>
</comment>
<reference evidence="1 2" key="1">
    <citation type="submission" date="2021-07" db="EMBL/GenBank/DDBJ databases">
        <authorList>
            <person name="Palmer J.M."/>
        </authorList>
    </citation>
    <scope>NUCLEOTIDE SEQUENCE [LARGE SCALE GENOMIC DNA]</scope>
    <source>
        <strain evidence="1 2">AT_MEX2019</strain>
        <tissue evidence="1">Muscle</tissue>
    </source>
</reference>
<proteinExistence type="predicted"/>
<sequence>IILTYSVVIRSIPSLMFCLSHAPRLPFIILLPGNQNPVDGLLLDTSPLSTCLQVHRGNLFQDVICYFPYHSFCRFFGRFSGSTVRTHLHSTIITHLPVHCLTLLLHLPLENITLGPIPTHMSYHNLPTSASVGMLNSLLVSSSS</sequence>
<protein>
    <submittedName>
        <fullName evidence="1">Uncharacterized protein</fullName>
    </submittedName>
</protein>
<name>A0ABU7CBS6_9TELE</name>
<dbReference type="Proteomes" id="UP001345963">
    <property type="component" value="Unassembled WGS sequence"/>
</dbReference>
<organism evidence="1 2">
    <name type="scientific">Ataeniobius toweri</name>
    <dbReference type="NCBI Taxonomy" id="208326"/>
    <lineage>
        <taxon>Eukaryota</taxon>
        <taxon>Metazoa</taxon>
        <taxon>Chordata</taxon>
        <taxon>Craniata</taxon>
        <taxon>Vertebrata</taxon>
        <taxon>Euteleostomi</taxon>
        <taxon>Actinopterygii</taxon>
        <taxon>Neopterygii</taxon>
        <taxon>Teleostei</taxon>
        <taxon>Neoteleostei</taxon>
        <taxon>Acanthomorphata</taxon>
        <taxon>Ovalentaria</taxon>
        <taxon>Atherinomorphae</taxon>
        <taxon>Cyprinodontiformes</taxon>
        <taxon>Goodeidae</taxon>
        <taxon>Ataeniobius</taxon>
    </lineage>
</organism>
<keyword evidence="2" id="KW-1185">Reference proteome</keyword>
<feature type="non-terminal residue" evidence="1">
    <location>
        <position position="1"/>
    </location>
</feature>
<dbReference type="EMBL" id="JAHUTI010083189">
    <property type="protein sequence ID" value="MED6259335.1"/>
    <property type="molecule type" value="Genomic_DNA"/>
</dbReference>
<accession>A0ABU7CBS6</accession>
<evidence type="ECO:0000313" key="1">
    <source>
        <dbReference type="EMBL" id="MED6259335.1"/>
    </source>
</evidence>
<gene>
    <name evidence="1" type="ORF">ATANTOWER_021124</name>
</gene>